<comment type="similarity">
    <text evidence="1">Belongs to the sigma-70 factor family. ECF subfamily.</text>
</comment>
<keyword evidence="8" id="KW-1185">Reference proteome</keyword>
<comment type="caution">
    <text evidence="7">The sequence shown here is derived from an EMBL/GenBank/DDBJ whole genome shotgun (WGS) entry which is preliminary data.</text>
</comment>
<dbReference type="PANTHER" id="PTHR43133:SF46">
    <property type="entry name" value="RNA POLYMERASE SIGMA-70 FACTOR ECF SUBFAMILY"/>
    <property type="match status" value="1"/>
</dbReference>
<dbReference type="InterPro" id="IPR013249">
    <property type="entry name" value="RNA_pol_sigma70_r4_t2"/>
</dbReference>
<dbReference type="NCBIfam" id="TIGR02937">
    <property type="entry name" value="sigma70-ECF"/>
    <property type="match status" value="1"/>
</dbReference>
<dbReference type="RefSeq" id="WP_220251718.1">
    <property type="nucleotide sequence ID" value="NZ_JAICCF010000003.1"/>
</dbReference>
<name>A0ABS7GGH5_9BACT</name>
<dbReference type="SUPFAM" id="SSF88946">
    <property type="entry name" value="Sigma2 domain of RNA polymerase sigma factors"/>
    <property type="match status" value="1"/>
</dbReference>
<reference evidence="7 8" key="1">
    <citation type="submission" date="2021-08" db="EMBL/GenBank/DDBJ databases">
        <title>The genome sequence of Chitinophaga sp. B61.</title>
        <authorList>
            <person name="Zhang X."/>
        </authorList>
    </citation>
    <scope>NUCLEOTIDE SEQUENCE [LARGE SCALE GENOMIC DNA]</scope>
    <source>
        <strain evidence="7 8">B61</strain>
    </source>
</reference>
<dbReference type="PANTHER" id="PTHR43133">
    <property type="entry name" value="RNA POLYMERASE ECF-TYPE SIGMA FACTO"/>
    <property type="match status" value="1"/>
</dbReference>
<feature type="domain" description="RNA polymerase sigma-70 region 2" evidence="5">
    <location>
        <begin position="23"/>
        <end position="87"/>
    </location>
</feature>
<keyword evidence="3" id="KW-0731">Sigma factor</keyword>
<dbReference type="InterPro" id="IPR039425">
    <property type="entry name" value="RNA_pol_sigma-70-like"/>
</dbReference>
<feature type="domain" description="RNA polymerase sigma factor 70 region 4 type 2" evidence="6">
    <location>
        <begin position="125"/>
        <end position="173"/>
    </location>
</feature>
<dbReference type="Proteomes" id="UP000812961">
    <property type="component" value="Unassembled WGS sequence"/>
</dbReference>
<dbReference type="Pfam" id="PF08281">
    <property type="entry name" value="Sigma70_r4_2"/>
    <property type="match status" value="1"/>
</dbReference>
<sequence length="221" mass="25812">MLHIDAAVWEACQAGDKGAYAQIYRLYYPRLYNYGCKLTDNVVLIEDSIQEIFVRFWINREQLSAIREFRSYLFVSFRNYLFRLLSQSRELHADLPDEERYVFALELSAEQQQMAKEEEYQQHHMLRSALESLTPRQKEAIFFRFYENMEYDEIAAILQISVKATYKLMARAIEVLRNAYHTMPLVTAMMTFATLVAALGSVQLSAAITGTTLFPLPENFL</sequence>
<dbReference type="Gene3D" id="1.10.1740.10">
    <property type="match status" value="1"/>
</dbReference>
<protein>
    <submittedName>
        <fullName evidence="7">RNA polymerase sigma factor</fullName>
    </submittedName>
</protein>
<dbReference type="SUPFAM" id="SSF88659">
    <property type="entry name" value="Sigma3 and sigma4 domains of RNA polymerase sigma factors"/>
    <property type="match status" value="1"/>
</dbReference>
<dbReference type="Pfam" id="PF04542">
    <property type="entry name" value="Sigma70_r2"/>
    <property type="match status" value="1"/>
</dbReference>
<evidence type="ECO:0000256" key="3">
    <source>
        <dbReference type="ARBA" id="ARBA00023082"/>
    </source>
</evidence>
<dbReference type="InterPro" id="IPR014284">
    <property type="entry name" value="RNA_pol_sigma-70_dom"/>
</dbReference>
<proteinExistence type="inferred from homology"/>
<accession>A0ABS7GGH5</accession>
<dbReference type="InterPro" id="IPR036388">
    <property type="entry name" value="WH-like_DNA-bd_sf"/>
</dbReference>
<dbReference type="InterPro" id="IPR013324">
    <property type="entry name" value="RNA_pol_sigma_r3/r4-like"/>
</dbReference>
<evidence type="ECO:0000259" key="6">
    <source>
        <dbReference type="Pfam" id="PF08281"/>
    </source>
</evidence>
<evidence type="ECO:0000256" key="1">
    <source>
        <dbReference type="ARBA" id="ARBA00010641"/>
    </source>
</evidence>
<dbReference type="CDD" id="cd06171">
    <property type="entry name" value="Sigma70_r4"/>
    <property type="match status" value="1"/>
</dbReference>
<gene>
    <name evidence="7" type="ORF">K1Y79_18895</name>
</gene>
<organism evidence="7 8">
    <name type="scientific">Chitinophaga rhizophila</name>
    <dbReference type="NCBI Taxonomy" id="2866212"/>
    <lineage>
        <taxon>Bacteria</taxon>
        <taxon>Pseudomonadati</taxon>
        <taxon>Bacteroidota</taxon>
        <taxon>Chitinophagia</taxon>
        <taxon>Chitinophagales</taxon>
        <taxon>Chitinophagaceae</taxon>
        <taxon>Chitinophaga</taxon>
    </lineage>
</organism>
<evidence type="ECO:0000259" key="5">
    <source>
        <dbReference type="Pfam" id="PF04542"/>
    </source>
</evidence>
<dbReference type="InterPro" id="IPR013325">
    <property type="entry name" value="RNA_pol_sigma_r2"/>
</dbReference>
<evidence type="ECO:0000256" key="4">
    <source>
        <dbReference type="ARBA" id="ARBA00023163"/>
    </source>
</evidence>
<dbReference type="EMBL" id="JAICCF010000003">
    <property type="protein sequence ID" value="MBW8686416.1"/>
    <property type="molecule type" value="Genomic_DNA"/>
</dbReference>
<keyword evidence="2" id="KW-0805">Transcription regulation</keyword>
<evidence type="ECO:0000313" key="8">
    <source>
        <dbReference type="Proteomes" id="UP000812961"/>
    </source>
</evidence>
<evidence type="ECO:0000313" key="7">
    <source>
        <dbReference type="EMBL" id="MBW8686416.1"/>
    </source>
</evidence>
<dbReference type="Gene3D" id="1.10.10.10">
    <property type="entry name" value="Winged helix-like DNA-binding domain superfamily/Winged helix DNA-binding domain"/>
    <property type="match status" value="1"/>
</dbReference>
<keyword evidence="4" id="KW-0804">Transcription</keyword>
<evidence type="ECO:0000256" key="2">
    <source>
        <dbReference type="ARBA" id="ARBA00023015"/>
    </source>
</evidence>
<dbReference type="InterPro" id="IPR007627">
    <property type="entry name" value="RNA_pol_sigma70_r2"/>
</dbReference>